<feature type="binding site" evidence="5">
    <location>
        <position position="148"/>
    </location>
    <ligand>
        <name>Mn(2+)</name>
        <dbReference type="ChEBI" id="CHEBI:29035"/>
        <label>1</label>
    </ligand>
</feature>
<comment type="similarity">
    <text evidence="5 7 8">Belongs to the arginase family.</text>
</comment>
<organism evidence="10 11">
    <name type="scientific">Oceanimonas doudoroffii</name>
    <dbReference type="NCBI Taxonomy" id="84158"/>
    <lineage>
        <taxon>Bacteria</taxon>
        <taxon>Pseudomonadati</taxon>
        <taxon>Pseudomonadota</taxon>
        <taxon>Gammaproteobacteria</taxon>
        <taxon>Aeromonadales</taxon>
        <taxon>Aeromonadaceae</taxon>
        <taxon>Oceanimonas</taxon>
    </lineage>
</organism>
<dbReference type="PANTHER" id="PTHR11358:SF35">
    <property type="entry name" value="FORMIMIDOYLGLUTAMASE"/>
    <property type="match status" value="1"/>
</dbReference>
<evidence type="ECO:0000256" key="7">
    <source>
        <dbReference type="PROSITE-ProRule" id="PRU00742"/>
    </source>
</evidence>
<dbReference type="InterPro" id="IPR020855">
    <property type="entry name" value="Ureohydrolase_Mn_BS"/>
</dbReference>
<comment type="caution">
    <text evidence="10">The sequence shown here is derived from an EMBL/GenBank/DDBJ whole genome shotgun (WGS) entry which is preliminary data.</text>
</comment>
<comment type="catalytic activity">
    <reaction evidence="5">
        <text>N-formimidoyl-L-glutamate + H2O = formamide + L-glutamate</text>
        <dbReference type="Rhea" id="RHEA:22492"/>
        <dbReference type="ChEBI" id="CHEBI:15377"/>
        <dbReference type="ChEBI" id="CHEBI:16397"/>
        <dbReference type="ChEBI" id="CHEBI:29985"/>
        <dbReference type="ChEBI" id="CHEBI:58928"/>
        <dbReference type="EC" id="3.5.3.8"/>
    </reaction>
</comment>
<evidence type="ECO:0000313" key="11">
    <source>
        <dbReference type="Proteomes" id="UP000242757"/>
    </source>
</evidence>
<dbReference type="PROSITE" id="PS01053">
    <property type="entry name" value="ARGINASE_1"/>
    <property type="match status" value="1"/>
</dbReference>
<comment type="function">
    <text evidence="5">Catalyzes the conversion of N-formimidoyl-L-glutamate to L-glutamate and formamide.</text>
</comment>
<feature type="binding site" evidence="5">
    <location>
        <position position="242"/>
    </location>
    <ligand>
        <name>Mn(2+)</name>
        <dbReference type="ChEBI" id="CHEBI:29035"/>
        <label>2</label>
    </ligand>
</feature>
<dbReference type="SUPFAM" id="SSF52768">
    <property type="entry name" value="Arginase/deacetylase"/>
    <property type="match status" value="1"/>
</dbReference>
<dbReference type="GO" id="GO:0050415">
    <property type="term" value="F:formimidoylglutamase activity"/>
    <property type="evidence" value="ECO:0007669"/>
    <property type="project" value="UniProtKB-UniRule"/>
</dbReference>
<feature type="region of interest" description="Disordered" evidence="9">
    <location>
        <begin position="1"/>
        <end position="26"/>
    </location>
</feature>
<dbReference type="InterPro" id="IPR006035">
    <property type="entry name" value="Ureohydrolase"/>
</dbReference>
<gene>
    <name evidence="5" type="primary">hutG</name>
    <name evidence="10" type="ORF">B6S08_16080</name>
</gene>
<dbReference type="NCBIfam" id="TIGR01227">
    <property type="entry name" value="hutG"/>
    <property type="match status" value="1"/>
</dbReference>
<dbReference type="PRINTS" id="PR00116">
    <property type="entry name" value="ARGINASE"/>
</dbReference>
<keyword evidence="11" id="KW-1185">Reference proteome</keyword>
<dbReference type="PROSITE" id="PS51409">
    <property type="entry name" value="ARGINASE_2"/>
    <property type="match status" value="1"/>
</dbReference>
<dbReference type="PANTHER" id="PTHR11358">
    <property type="entry name" value="ARGINASE/AGMATINASE"/>
    <property type="match status" value="1"/>
</dbReference>
<keyword evidence="2 5" id="KW-0378">Hydrolase</keyword>
<dbReference type="Gene3D" id="3.40.800.10">
    <property type="entry name" value="Ureohydrolase domain"/>
    <property type="match status" value="1"/>
</dbReference>
<proteinExistence type="inferred from homology"/>
<evidence type="ECO:0000313" key="10">
    <source>
        <dbReference type="EMBL" id="OXY80664.1"/>
    </source>
</evidence>
<feature type="binding site" evidence="5">
    <location>
        <position position="240"/>
    </location>
    <ligand>
        <name>Mn(2+)</name>
        <dbReference type="ChEBI" id="CHEBI:29035"/>
        <label>1</label>
    </ligand>
</feature>
<dbReference type="HAMAP" id="MF_00737">
    <property type="entry name" value="Formimidoylglutam"/>
    <property type="match status" value="1"/>
</dbReference>
<feature type="binding site" evidence="5">
    <location>
        <position position="150"/>
    </location>
    <ligand>
        <name>Mn(2+)</name>
        <dbReference type="ChEBI" id="CHEBI:29035"/>
        <label>2</label>
    </ligand>
</feature>
<dbReference type="InterPro" id="IPR023696">
    <property type="entry name" value="Ureohydrolase_dom_sf"/>
</dbReference>
<evidence type="ECO:0000256" key="2">
    <source>
        <dbReference type="ARBA" id="ARBA00022801"/>
    </source>
</evidence>
<dbReference type="GO" id="GO:0033389">
    <property type="term" value="P:putrescine biosynthetic process from arginine, via agmatine"/>
    <property type="evidence" value="ECO:0007669"/>
    <property type="project" value="TreeGrafter"/>
</dbReference>
<dbReference type="EMBL" id="NBIM01000008">
    <property type="protein sequence ID" value="OXY80664.1"/>
    <property type="molecule type" value="Genomic_DNA"/>
</dbReference>
<keyword evidence="1 5" id="KW-0479">Metal-binding</keyword>
<feature type="binding site" evidence="5">
    <location>
        <position position="148"/>
    </location>
    <ligand>
        <name>Mn(2+)</name>
        <dbReference type="ChEBI" id="CHEBI:29035"/>
        <label>2</label>
    </ligand>
</feature>
<dbReference type="OrthoDB" id="9789727at2"/>
<dbReference type="GO" id="GO:0008783">
    <property type="term" value="F:agmatinase activity"/>
    <property type="evidence" value="ECO:0007669"/>
    <property type="project" value="TreeGrafter"/>
</dbReference>
<evidence type="ECO:0000256" key="3">
    <source>
        <dbReference type="ARBA" id="ARBA00022808"/>
    </source>
</evidence>
<evidence type="ECO:0000256" key="8">
    <source>
        <dbReference type="RuleBase" id="RU003684"/>
    </source>
</evidence>
<dbReference type="GO" id="GO:0019556">
    <property type="term" value="P:L-histidine catabolic process to glutamate and formamide"/>
    <property type="evidence" value="ECO:0007669"/>
    <property type="project" value="UniProtKB-UniRule"/>
</dbReference>
<comment type="cofactor">
    <cofactor evidence="5">
        <name>Mn(2+)</name>
        <dbReference type="ChEBI" id="CHEBI:29035"/>
    </cofactor>
    <text evidence="5">Binds 2 manganese ions per subunit.</text>
</comment>
<feature type="binding site" evidence="5">
    <location>
        <position position="152"/>
    </location>
    <ligand>
        <name>Mn(2+)</name>
        <dbReference type="ChEBI" id="CHEBI:29035"/>
        <label>1</label>
    </ligand>
</feature>
<accession>A0A233RB94</accession>
<keyword evidence="4 5" id="KW-0464">Manganese</keyword>
<dbReference type="UniPathway" id="UPA00379">
    <property type="reaction ID" value="UER00552"/>
</dbReference>
<reference evidence="10 11" key="1">
    <citation type="submission" date="2017-08" db="EMBL/GenBank/DDBJ databases">
        <title>A Genome Sequence of Oceanimonas doudoroffii ATCC 27123T.</title>
        <authorList>
            <person name="Brennan M.A."/>
            <person name="Maclea K.S."/>
            <person name="Mcclelland W.D."/>
            <person name="Trachtenberg A.M."/>
        </authorList>
    </citation>
    <scope>NUCLEOTIDE SEQUENCE [LARGE SCALE GENOMIC DNA]</scope>
    <source>
        <strain evidence="10 11">ATCC 27123</strain>
    </source>
</reference>
<dbReference type="Pfam" id="PF00491">
    <property type="entry name" value="Arginase"/>
    <property type="match status" value="1"/>
</dbReference>
<feature type="binding site" evidence="5">
    <location>
        <position position="240"/>
    </location>
    <ligand>
        <name>Mn(2+)</name>
        <dbReference type="ChEBI" id="CHEBI:29035"/>
        <label>2</label>
    </ligand>
</feature>
<sequence>MSIDMSNWSGRIDPETNSPRWHQRVQPLTEGAAPGTALVGFCSDEGVRRNKGRTGAAGGPAALRRALGPLAWHQSAPAYDAGDVVCQGEDLDGAHRALAERVAHSLAAGHFPIVMGGGHEVAFGSWSGLAKHLEKTEQCPRIGIINFDAHFDLRDPQFVVSSGTPFAQIANACEQRDWPFAYACLGVSRAANTQALFARAERLGVLVREDKAMTAAALPALIEALNGFMANCDHLYLTVDIDVFPAAQAPGVSAPAPRGVGLEVIEPLIEHIRASGKLRLADLAELNPEYDVDGHTARLAARLIHTLAP</sequence>
<comment type="pathway">
    <text evidence="5">Amino-acid degradation; L-histidine degradation into L-glutamate; L-glutamate from N-formimidoyl-L-glutamate (hydrolase route): step 1/1.</text>
</comment>
<keyword evidence="3 5" id="KW-0369">Histidine metabolism</keyword>
<name>A0A233RB94_9GAMM</name>
<dbReference type="GO" id="GO:0030145">
    <property type="term" value="F:manganese ion binding"/>
    <property type="evidence" value="ECO:0007669"/>
    <property type="project" value="UniProtKB-UniRule"/>
</dbReference>
<dbReference type="GO" id="GO:0019557">
    <property type="term" value="P:L-histidine catabolic process to glutamate and formate"/>
    <property type="evidence" value="ECO:0007669"/>
    <property type="project" value="UniProtKB-UniPathway"/>
</dbReference>
<dbReference type="EC" id="3.5.3.8" evidence="5 6"/>
<dbReference type="CDD" id="cd09988">
    <property type="entry name" value="Formimidoylglutamase"/>
    <property type="match status" value="1"/>
</dbReference>
<protein>
    <recommendedName>
        <fullName evidence="5 6">Formimidoylglutamase</fullName>
        <ecNumber evidence="5 6">3.5.3.8</ecNumber>
    </recommendedName>
    <alternativeName>
        <fullName evidence="5">Formiminoglutamase</fullName>
    </alternativeName>
    <alternativeName>
        <fullName evidence="5">Formiminoglutamate hydrolase</fullName>
    </alternativeName>
</protein>
<evidence type="ECO:0000256" key="4">
    <source>
        <dbReference type="ARBA" id="ARBA00023211"/>
    </source>
</evidence>
<evidence type="ECO:0000256" key="6">
    <source>
        <dbReference type="NCBIfam" id="TIGR01227"/>
    </source>
</evidence>
<dbReference type="InterPro" id="IPR005923">
    <property type="entry name" value="HutG"/>
</dbReference>
<dbReference type="Proteomes" id="UP000242757">
    <property type="component" value="Unassembled WGS sequence"/>
</dbReference>
<dbReference type="AlphaFoldDB" id="A0A233RB94"/>
<feature type="compositionally biased region" description="Polar residues" evidence="9">
    <location>
        <begin position="1"/>
        <end position="20"/>
    </location>
</feature>
<evidence type="ECO:0000256" key="1">
    <source>
        <dbReference type="ARBA" id="ARBA00022723"/>
    </source>
</evidence>
<evidence type="ECO:0000256" key="9">
    <source>
        <dbReference type="SAM" id="MobiDB-lite"/>
    </source>
</evidence>
<feature type="binding site" evidence="5">
    <location>
        <position position="119"/>
    </location>
    <ligand>
        <name>Mn(2+)</name>
        <dbReference type="ChEBI" id="CHEBI:29035"/>
        <label>1</label>
    </ligand>
</feature>
<evidence type="ECO:0000256" key="5">
    <source>
        <dbReference type="HAMAP-Rule" id="MF_00737"/>
    </source>
</evidence>